<keyword evidence="2" id="KW-1185">Reference proteome</keyword>
<evidence type="ECO:0000313" key="1">
    <source>
        <dbReference type="EMBL" id="GAV19301.1"/>
    </source>
</evidence>
<dbReference type="AlphaFoldDB" id="A0A1L8CK81"/>
<comment type="caution">
    <text evidence="1">The sequence shown here is derived from an EMBL/GenBank/DDBJ whole genome shotgun (WGS) entry which is preliminary data.</text>
</comment>
<gene>
    <name evidence="1" type="ORF">MMIC_P0235</name>
</gene>
<proteinExistence type="predicted"/>
<accession>A0A1L8CK81</accession>
<organism evidence="1 2">
    <name type="scientific">Mariprofundus micogutta</name>
    <dbReference type="NCBI Taxonomy" id="1921010"/>
    <lineage>
        <taxon>Bacteria</taxon>
        <taxon>Pseudomonadati</taxon>
        <taxon>Pseudomonadota</taxon>
        <taxon>Candidatius Mariprofundia</taxon>
        <taxon>Mariprofundales</taxon>
        <taxon>Mariprofundaceae</taxon>
        <taxon>Mariprofundus</taxon>
    </lineage>
</organism>
<reference evidence="1 2" key="1">
    <citation type="journal article" date="2017" name="Arch. Microbiol.">
        <title>Mariprofundus micogutta sp. nov., a novel iron-oxidizing zetaproteobacterium isolated from a deep-sea hydrothermal field at the Bayonnaise knoll of the Izu-Ogasawara arc, and a description of Mariprofundales ord. nov. and Zetaproteobacteria classis nov.</title>
        <authorList>
            <person name="Makita H."/>
            <person name="Tanaka E."/>
            <person name="Mitsunobu S."/>
            <person name="Miyazaki M."/>
            <person name="Nunoura T."/>
            <person name="Uematsu K."/>
            <person name="Takaki Y."/>
            <person name="Nishi S."/>
            <person name="Shimamura S."/>
            <person name="Takai K."/>
        </authorList>
    </citation>
    <scope>NUCLEOTIDE SEQUENCE [LARGE SCALE GENOMIC DNA]</scope>
    <source>
        <strain evidence="1 2">ET2</strain>
    </source>
</reference>
<dbReference type="Proteomes" id="UP000231632">
    <property type="component" value="Unassembled WGS sequence"/>
</dbReference>
<name>A0A1L8CK81_9PROT</name>
<sequence>MNGLQGRTCALVLPLQITMNERLNSAKSNGNKGGFMATHNAVIKCKRLLTVVNNG</sequence>
<evidence type="ECO:0000313" key="2">
    <source>
        <dbReference type="Proteomes" id="UP000231632"/>
    </source>
</evidence>
<dbReference type="EMBL" id="BDFD01000001">
    <property type="protein sequence ID" value="GAV19301.1"/>
    <property type="molecule type" value="Genomic_DNA"/>
</dbReference>
<protein>
    <submittedName>
        <fullName evidence="1">Uncharacterized protein</fullName>
    </submittedName>
</protein>